<feature type="binding site" evidence="11">
    <location>
        <position position="158"/>
    </location>
    <ligand>
        <name>substrate</name>
    </ligand>
</feature>
<dbReference type="InterPro" id="IPR005720">
    <property type="entry name" value="Dihydroorotate_DH_cat"/>
</dbReference>
<dbReference type="FunFam" id="3.20.20.70:FF:000027">
    <property type="entry name" value="Dihydropyrimidine dehydrogenase [NADP(+)]"/>
    <property type="match status" value="1"/>
</dbReference>
<dbReference type="HAMAP" id="MF_00224">
    <property type="entry name" value="DHO_dh_type1"/>
    <property type="match status" value="1"/>
</dbReference>
<feature type="binding site" evidence="11">
    <location>
        <position position="50"/>
    </location>
    <ligand>
        <name>FMN</name>
        <dbReference type="ChEBI" id="CHEBI:58210"/>
    </ligand>
</feature>
<dbReference type="EC" id="1.3.-.-" evidence="11"/>
<comment type="subunit">
    <text evidence="5">Homodimer.</text>
</comment>
<dbReference type="Pfam" id="PF01180">
    <property type="entry name" value="DHO_dh"/>
    <property type="match status" value="1"/>
</dbReference>
<comment type="catalytic activity">
    <reaction evidence="1">
        <text>(S)-dihydroorotate + fumarate = orotate + succinate</text>
        <dbReference type="Rhea" id="RHEA:30059"/>
        <dbReference type="ChEBI" id="CHEBI:29806"/>
        <dbReference type="ChEBI" id="CHEBI:30031"/>
        <dbReference type="ChEBI" id="CHEBI:30839"/>
        <dbReference type="ChEBI" id="CHEBI:30864"/>
        <dbReference type="EC" id="1.3.98.1"/>
    </reaction>
</comment>
<gene>
    <name evidence="11" type="primary">pyrD</name>
    <name evidence="13" type="ORF">FD16_GL001525</name>
</gene>
<proteinExistence type="inferred from homology"/>
<comment type="caution">
    <text evidence="11">Lacks conserved residue(s) required for the propagation of feature annotation.</text>
</comment>
<evidence type="ECO:0000259" key="12">
    <source>
        <dbReference type="Pfam" id="PF01180"/>
    </source>
</evidence>
<evidence type="ECO:0000256" key="2">
    <source>
        <dbReference type="ARBA" id="ARBA00004496"/>
    </source>
</evidence>
<dbReference type="eggNOG" id="COG0167">
    <property type="taxonomic scope" value="Bacteria"/>
</dbReference>
<dbReference type="GO" id="GO:1990663">
    <property type="term" value="F:dihydroorotate dehydrogenase (fumarate) activity"/>
    <property type="evidence" value="ECO:0007669"/>
    <property type="project" value="UniProtKB-EC"/>
</dbReference>
<organism evidence="13 14">
    <name type="scientific">Paucilactobacillus suebicus DSM 5007 = KCTC 3549</name>
    <dbReference type="NCBI Taxonomy" id="1423807"/>
    <lineage>
        <taxon>Bacteria</taxon>
        <taxon>Bacillati</taxon>
        <taxon>Bacillota</taxon>
        <taxon>Bacilli</taxon>
        <taxon>Lactobacillales</taxon>
        <taxon>Lactobacillaceae</taxon>
        <taxon>Paucilactobacillus</taxon>
    </lineage>
</organism>
<feature type="binding site" evidence="11">
    <location>
        <begin position="98"/>
        <end position="102"/>
    </location>
    <ligand>
        <name>substrate</name>
    </ligand>
</feature>
<comment type="pathway">
    <text evidence="3 11">Pyrimidine metabolism; UMP biosynthesis via de novo pathway.</text>
</comment>
<accession>A0A0R1VVT2</accession>
<dbReference type="Gene3D" id="3.20.20.70">
    <property type="entry name" value="Aldolase class I"/>
    <property type="match status" value="1"/>
</dbReference>
<keyword evidence="6 11" id="KW-0963">Cytoplasm</keyword>
<dbReference type="UniPathway" id="UPA00070"/>
<comment type="cofactor">
    <cofactor evidence="11">
        <name>FMN</name>
        <dbReference type="ChEBI" id="CHEBI:58210"/>
    </cofactor>
    <text evidence="11">Binds 1 FMN per subunit.</text>
</comment>
<evidence type="ECO:0000256" key="1">
    <source>
        <dbReference type="ARBA" id="ARBA00001694"/>
    </source>
</evidence>
<dbReference type="CDD" id="cd04740">
    <property type="entry name" value="DHOD_1B_like"/>
    <property type="match status" value="1"/>
</dbReference>
<feature type="binding site" evidence="11">
    <location>
        <begin position="74"/>
        <end position="75"/>
    </location>
    <ligand>
        <name>FMN</name>
        <dbReference type="ChEBI" id="CHEBI:58210"/>
    </ligand>
</feature>
<evidence type="ECO:0000256" key="3">
    <source>
        <dbReference type="ARBA" id="ARBA00004725"/>
    </source>
</evidence>
<feature type="binding site" evidence="11">
    <location>
        <position position="222"/>
    </location>
    <ligand>
        <name>FMN</name>
        <dbReference type="ChEBI" id="CHEBI:58210"/>
    </ligand>
</feature>
<dbReference type="NCBIfam" id="TIGR01037">
    <property type="entry name" value="pyrD_sub1_fam"/>
    <property type="match status" value="1"/>
</dbReference>
<dbReference type="GO" id="GO:0005737">
    <property type="term" value="C:cytoplasm"/>
    <property type="evidence" value="ECO:0007669"/>
    <property type="project" value="UniProtKB-SubCell"/>
</dbReference>
<protein>
    <recommendedName>
        <fullName evidence="11">Dihydroorotate dehydrogenase</fullName>
        <shortName evidence="11">DHOD</shortName>
        <shortName evidence="11">DHODase</shortName>
        <shortName evidence="11">DHOdehase</shortName>
        <ecNumber evidence="11">1.3.-.-</ecNumber>
    </recommendedName>
</protein>
<dbReference type="GO" id="GO:0044205">
    <property type="term" value="P:'de novo' UMP biosynthetic process"/>
    <property type="evidence" value="ECO:0007669"/>
    <property type="project" value="UniProtKB-UniRule"/>
</dbReference>
<dbReference type="AlphaFoldDB" id="A0A0R1VVT2"/>
<dbReference type="InterPro" id="IPR001295">
    <property type="entry name" value="Dihydroorotate_DH_CS"/>
</dbReference>
<dbReference type="SUPFAM" id="SSF51395">
    <property type="entry name" value="FMN-linked oxidoreductases"/>
    <property type="match status" value="1"/>
</dbReference>
<dbReference type="NCBIfam" id="NF005574">
    <property type="entry name" value="PRK07259.1"/>
    <property type="match status" value="1"/>
</dbReference>
<keyword evidence="14" id="KW-1185">Reference proteome</keyword>
<feature type="binding site" evidence="11">
    <location>
        <begin position="274"/>
        <end position="275"/>
    </location>
    <ligand>
        <name>FMN</name>
        <dbReference type="ChEBI" id="CHEBI:58210"/>
    </ligand>
</feature>
<dbReference type="PANTHER" id="PTHR48109">
    <property type="entry name" value="DIHYDROOROTATE DEHYDROGENASE (QUINONE), MITOCHONDRIAL-RELATED"/>
    <property type="match status" value="1"/>
</dbReference>
<dbReference type="PANTHER" id="PTHR48109:SF1">
    <property type="entry name" value="DIHYDROOROTATE DEHYDROGENASE (FUMARATE)"/>
    <property type="match status" value="1"/>
</dbReference>
<evidence type="ECO:0000313" key="14">
    <source>
        <dbReference type="Proteomes" id="UP000051820"/>
    </source>
</evidence>
<feature type="binding site" evidence="11">
    <location>
        <begin position="223"/>
        <end position="224"/>
    </location>
    <ligand>
        <name>substrate</name>
    </ligand>
</feature>
<dbReference type="STRING" id="1423807.FD16_GL001525"/>
<keyword evidence="9 11" id="KW-0665">Pyrimidine biosynthesis</keyword>
<evidence type="ECO:0000256" key="5">
    <source>
        <dbReference type="ARBA" id="ARBA00011738"/>
    </source>
</evidence>
<evidence type="ECO:0000256" key="6">
    <source>
        <dbReference type="ARBA" id="ARBA00022490"/>
    </source>
</evidence>
<evidence type="ECO:0000313" key="13">
    <source>
        <dbReference type="EMBL" id="KRM09864.1"/>
    </source>
</evidence>
<dbReference type="Proteomes" id="UP000051820">
    <property type="component" value="Unassembled WGS sequence"/>
</dbReference>
<comment type="caution">
    <text evidence="13">The sequence shown here is derived from an EMBL/GenBank/DDBJ whole genome shotgun (WGS) entry which is preliminary data.</text>
</comment>
<dbReference type="PATRIC" id="fig|1423807.3.peg.1563"/>
<dbReference type="InterPro" id="IPR049622">
    <property type="entry name" value="Dihydroorotate_DH_I"/>
</dbReference>
<evidence type="ECO:0000256" key="9">
    <source>
        <dbReference type="ARBA" id="ARBA00022975"/>
    </source>
</evidence>
<dbReference type="InterPro" id="IPR013785">
    <property type="entry name" value="Aldolase_TIM"/>
</dbReference>
<feature type="domain" description="Dihydroorotate dehydrogenase catalytic" evidence="12">
    <location>
        <begin position="33"/>
        <end position="317"/>
    </location>
</feature>
<dbReference type="PROSITE" id="PS00912">
    <property type="entry name" value="DHODEHASE_2"/>
    <property type="match status" value="1"/>
</dbReference>
<dbReference type="PIRSF" id="PIRSF000164">
    <property type="entry name" value="DHO_oxidase"/>
    <property type="match status" value="1"/>
</dbReference>
<comment type="similarity">
    <text evidence="4 11">Belongs to the dihydroorotate dehydrogenase family. Type 1 subfamily.</text>
</comment>
<feature type="binding site" evidence="11">
    <location>
        <position position="158"/>
    </location>
    <ligand>
        <name>FMN</name>
        <dbReference type="ChEBI" id="CHEBI:58210"/>
    </ligand>
</feature>
<keyword evidence="7 11" id="KW-0285">Flavoprotein</keyword>
<keyword evidence="10 11" id="KW-0560">Oxidoreductase</keyword>
<dbReference type="PROSITE" id="PS00911">
    <property type="entry name" value="DHODEHASE_1"/>
    <property type="match status" value="1"/>
</dbReference>
<evidence type="ECO:0000256" key="4">
    <source>
        <dbReference type="ARBA" id="ARBA00008008"/>
    </source>
</evidence>
<evidence type="ECO:0000256" key="7">
    <source>
        <dbReference type="ARBA" id="ARBA00022630"/>
    </source>
</evidence>
<comment type="subcellular location">
    <subcellularLocation>
        <location evidence="2 11">Cytoplasm</location>
    </subcellularLocation>
</comment>
<feature type="binding site" evidence="11">
    <location>
        <position position="196"/>
    </location>
    <ligand>
        <name>FMN</name>
        <dbReference type="ChEBI" id="CHEBI:58210"/>
    </ligand>
</feature>
<dbReference type="InterPro" id="IPR050074">
    <property type="entry name" value="DHO_dehydrogenase"/>
</dbReference>
<comment type="catalytic activity">
    <reaction evidence="11">
        <text>(S)-dihydroorotate + A = orotate + AH2</text>
        <dbReference type="Rhea" id="RHEA:18073"/>
        <dbReference type="ChEBI" id="CHEBI:13193"/>
        <dbReference type="ChEBI" id="CHEBI:17499"/>
        <dbReference type="ChEBI" id="CHEBI:30839"/>
        <dbReference type="ChEBI" id="CHEBI:30864"/>
    </reaction>
</comment>
<feature type="active site" description="Nucleophile" evidence="11">
    <location>
        <position position="161"/>
    </location>
</feature>
<sequence>MSGIWLLLHVSASKEKFITQNNKEVPSMQSERLAVKLPGLDLKNPVIPASGTCWYGQELSERYDLNVLGSLVIKSTTKEPREGNPKPRVAETTAGWMNANGLQNVGVDAVVSDKLPWLGDNYPDLPVIASAAGFSEDEYVHVIQRLSTSPDVNAIEVNVSCPNVDHGGMAMGTDPEVVERLVRKCEAVTDIPLYVKLTPNITDIVPIAQAAERGGAQGLTMINTLTGLGIDLKTRQPQLAHVTGGLSGPSLKPMALHMIHQVRQVSDLPIIGVGGVTTAEDVLEFMMAGANAVEVGAASFHDPLACPKIIADLPTVMDYYHVDSLTDLWEVQF</sequence>
<feature type="binding site" evidence="11">
    <location>
        <position position="248"/>
    </location>
    <ligand>
        <name>FMN</name>
        <dbReference type="ChEBI" id="CHEBI:58210"/>
    </ligand>
</feature>
<name>A0A0R1VVT2_9LACO</name>
<dbReference type="InterPro" id="IPR012135">
    <property type="entry name" value="Dihydroorotate_DH_1_2"/>
</dbReference>
<dbReference type="InterPro" id="IPR024920">
    <property type="entry name" value="Dihydroorotate_DH_1"/>
</dbReference>
<dbReference type="EMBL" id="AZGF01000034">
    <property type="protein sequence ID" value="KRM09864.1"/>
    <property type="molecule type" value="Genomic_DNA"/>
</dbReference>
<comment type="function">
    <text evidence="11">Catalyzes the conversion of dihydroorotate to orotate.</text>
</comment>
<evidence type="ECO:0000256" key="10">
    <source>
        <dbReference type="ARBA" id="ARBA00023002"/>
    </source>
</evidence>
<evidence type="ECO:0000256" key="8">
    <source>
        <dbReference type="ARBA" id="ARBA00022643"/>
    </source>
</evidence>
<dbReference type="InterPro" id="IPR033888">
    <property type="entry name" value="DHOD_1B"/>
</dbReference>
<reference evidence="13 14" key="1">
    <citation type="journal article" date="2015" name="Genome Announc.">
        <title>Expanding the biotechnology potential of lactobacilli through comparative genomics of 213 strains and associated genera.</title>
        <authorList>
            <person name="Sun Z."/>
            <person name="Harris H.M."/>
            <person name="McCann A."/>
            <person name="Guo C."/>
            <person name="Argimon S."/>
            <person name="Zhang W."/>
            <person name="Yang X."/>
            <person name="Jeffery I.B."/>
            <person name="Cooney J.C."/>
            <person name="Kagawa T.F."/>
            <person name="Liu W."/>
            <person name="Song Y."/>
            <person name="Salvetti E."/>
            <person name="Wrobel A."/>
            <person name="Rasinkangas P."/>
            <person name="Parkhill J."/>
            <person name="Rea M.C."/>
            <person name="O'Sullivan O."/>
            <person name="Ritari J."/>
            <person name="Douillard F.P."/>
            <person name="Paul Ross R."/>
            <person name="Yang R."/>
            <person name="Briner A.E."/>
            <person name="Felis G.E."/>
            <person name="de Vos W.M."/>
            <person name="Barrangou R."/>
            <person name="Klaenhammer T.R."/>
            <person name="Caufield P.W."/>
            <person name="Cui Y."/>
            <person name="Zhang H."/>
            <person name="O'Toole P.W."/>
        </authorList>
    </citation>
    <scope>NUCLEOTIDE SEQUENCE [LARGE SCALE GENOMIC DNA]</scope>
    <source>
        <strain evidence="13 14">DSM 5007</strain>
    </source>
</reference>
<feature type="binding site" evidence="11">
    <location>
        <position position="74"/>
    </location>
    <ligand>
        <name>substrate</name>
    </ligand>
</feature>
<dbReference type="GO" id="GO:0006207">
    <property type="term" value="P:'de novo' pyrimidine nucleobase biosynthetic process"/>
    <property type="evidence" value="ECO:0007669"/>
    <property type="project" value="InterPro"/>
</dbReference>
<evidence type="ECO:0000256" key="11">
    <source>
        <dbReference type="HAMAP-Rule" id="MF_00224"/>
    </source>
</evidence>
<keyword evidence="8 11" id="KW-0288">FMN</keyword>